<name>A0A0F9TL28_9ZZZZ</name>
<proteinExistence type="predicted"/>
<feature type="domain" description="Phage head morphogenesis" evidence="1">
    <location>
        <begin position="241"/>
        <end position="338"/>
    </location>
</feature>
<reference evidence="2" key="1">
    <citation type="journal article" date="2015" name="Nature">
        <title>Complex archaea that bridge the gap between prokaryotes and eukaryotes.</title>
        <authorList>
            <person name="Spang A."/>
            <person name="Saw J.H."/>
            <person name="Jorgensen S.L."/>
            <person name="Zaremba-Niedzwiedzka K."/>
            <person name="Martijn J."/>
            <person name="Lind A.E."/>
            <person name="van Eijk R."/>
            <person name="Schleper C."/>
            <person name="Guy L."/>
            <person name="Ettema T.J."/>
        </authorList>
    </citation>
    <scope>NUCLEOTIDE SEQUENCE</scope>
</reference>
<dbReference type="Pfam" id="PF04233">
    <property type="entry name" value="Phage_Mu_F"/>
    <property type="match status" value="1"/>
</dbReference>
<organism evidence="2">
    <name type="scientific">marine sediment metagenome</name>
    <dbReference type="NCBI Taxonomy" id="412755"/>
    <lineage>
        <taxon>unclassified sequences</taxon>
        <taxon>metagenomes</taxon>
        <taxon>ecological metagenomes</taxon>
    </lineage>
</organism>
<comment type="caution">
    <text evidence="2">The sequence shown here is derived from an EMBL/GenBank/DDBJ whole genome shotgun (WGS) entry which is preliminary data.</text>
</comment>
<evidence type="ECO:0000259" key="1">
    <source>
        <dbReference type="Pfam" id="PF04233"/>
    </source>
</evidence>
<dbReference type="AlphaFoldDB" id="A0A0F9TL28"/>
<sequence length="346" mass="37200">MPKGLGYYHDALSLTDTVLAKALGLSETAQIARIESRLREFILAAWEKRAATAIDRGTAVARRGGKASAVESAVERAMRPWQKDATPKMTKAVEDIYRLARTAGWKKATGQTKASLTYDTPNLTEMQKAAPRAGFSVEPSFDLIDEDAIDALKGHQVLWVGEHYDENISKAVADAAREAIVEAGDSPVAAGRLVRETLAAELSAFTTPGGFHGSATQYFEGLASNAATVSRAHGQLSSFIRVGATTYEIVNPRDRRTCPVCAHMDGKIFTVDQGAAQMGAELAAKSPDDIKKVHPWIGVTRMKQLAPTKGEAPAGQASKLAKAGFSIPPFHFRCRCAIDITEDAIF</sequence>
<accession>A0A0F9TL28</accession>
<protein>
    <recommendedName>
        <fullName evidence="1">Phage head morphogenesis domain-containing protein</fullName>
    </recommendedName>
</protein>
<gene>
    <name evidence="2" type="ORF">LCGC14_0716500</name>
</gene>
<evidence type="ECO:0000313" key="2">
    <source>
        <dbReference type="EMBL" id="KKN42118.1"/>
    </source>
</evidence>
<dbReference type="EMBL" id="LAZR01001603">
    <property type="protein sequence ID" value="KKN42118.1"/>
    <property type="molecule type" value="Genomic_DNA"/>
</dbReference>
<dbReference type="InterPro" id="IPR006528">
    <property type="entry name" value="Phage_head_morphogenesis_dom"/>
</dbReference>